<keyword evidence="5" id="KW-1185">Reference proteome</keyword>
<comment type="caution">
    <text evidence="4">The sequence shown here is derived from an EMBL/GenBank/DDBJ whole genome shotgun (WGS) entry which is preliminary data.</text>
</comment>
<comment type="similarity">
    <text evidence="1">Belongs to the trichodiene synthase family.</text>
</comment>
<dbReference type="Pfam" id="PF06330">
    <property type="entry name" value="TRI5"/>
    <property type="match status" value="1"/>
</dbReference>
<protein>
    <submittedName>
        <fullName evidence="4">Uncharacterized protein</fullName>
    </submittedName>
</protein>
<evidence type="ECO:0000256" key="1">
    <source>
        <dbReference type="ARBA" id="ARBA00007946"/>
    </source>
</evidence>
<organism evidence="4 5">
    <name type="scientific">Meripilus lineatus</name>
    <dbReference type="NCBI Taxonomy" id="2056292"/>
    <lineage>
        <taxon>Eukaryota</taxon>
        <taxon>Fungi</taxon>
        <taxon>Dikarya</taxon>
        <taxon>Basidiomycota</taxon>
        <taxon>Agaricomycotina</taxon>
        <taxon>Agaricomycetes</taxon>
        <taxon>Polyporales</taxon>
        <taxon>Meripilaceae</taxon>
        <taxon>Meripilus</taxon>
    </lineage>
</organism>
<feature type="region of interest" description="Disordered" evidence="3">
    <location>
        <begin position="25"/>
        <end position="45"/>
    </location>
</feature>
<dbReference type="InterPro" id="IPR024652">
    <property type="entry name" value="Trichodiene_synth"/>
</dbReference>
<evidence type="ECO:0000313" key="5">
    <source>
        <dbReference type="Proteomes" id="UP001212997"/>
    </source>
</evidence>
<sequence>MPLFDSHLDKTHLASILRTMIDQFPSSTEGPRITSLPGSQPPQPDPEFVVINDIIQERLRQWDLGIDPQLSYPKFTAGQYLAITAYKHLLSPTVQAEIALYTGLAFIIDDQLVLTQAVQEFAPRFCSGSRQLHPVLDYFVATCHALSKYFPTYGASSIYASTIDFVNSDCHQNEKEAKEMSLYGDSVPFIDFMRERDGIAVAYTAFIWLREEFPSTAEYIQVFP</sequence>
<dbReference type="InterPro" id="IPR008949">
    <property type="entry name" value="Isoprenoid_synthase_dom_sf"/>
</dbReference>
<dbReference type="Gene3D" id="1.10.600.10">
    <property type="entry name" value="Farnesyl Diphosphate Synthase"/>
    <property type="match status" value="1"/>
</dbReference>
<dbReference type="AlphaFoldDB" id="A0AAD5USB0"/>
<keyword evidence="2" id="KW-0456">Lyase</keyword>
<dbReference type="EMBL" id="JANAWD010000714">
    <property type="protein sequence ID" value="KAJ3476382.1"/>
    <property type="molecule type" value="Genomic_DNA"/>
</dbReference>
<proteinExistence type="inferred from homology"/>
<evidence type="ECO:0000313" key="4">
    <source>
        <dbReference type="EMBL" id="KAJ3476382.1"/>
    </source>
</evidence>
<evidence type="ECO:0000256" key="3">
    <source>
        <dbReference type="SAM" id="MobiDB-lite"/>
    </source>
</evidence>
<gene>
    <name evidence="4" type="ORF">NLI96_g11193</name>
</gene>
<dbReference type="GO" id="GO:0016838">
    <property type="term" value="F:carbon-oxygen lyase activity, acting on phosphates"/>
    <property type="evidence" value="ECO:0007669"/>
    <property type="project" value="InterPro"/>
</dbReference>
<reference evidence="4" key="1">
    <citation type="submission" date="2022-07" db="EMBL/GenBank/DDBJ databases">
        <title>Genome Sequence of Physisporinus lineatus.</title>
        <authorList>
            <person name="Buettner E."/>
        </authorList>
    </citation>
    <scope>NUCLEOTIDE SEQUENCE</scope>
    <source>
        <strain evidence="4">VT162</strain>
    </source>
</reference>
<accession>A0AAD5USB0</accession>
<name>A0AAD5USB0_9APHY</name>
<dbReference type="Proteomes" id="UP001212997">
    <property type="component" value="Unassembled WGS sequence"/>
</dbReference>
<evidence type="ECO:0000256" key="2">
    <source>
        <dbReference type="ARBA" id="ARBA00023239"/>
    </source>
</evidence>